<evidence type="ECO:0000256" key="1">
    <source>
        <dbReference type="ARBA" id="ARBA00022908"/>
    </source>
</evidence>
<dbReference type="PANTHER" id="PTHR34605:SF4">
    <property type="entry name" value="DNA ADENINE METHYLTRANSFERASE"/>
    <property type="match status" value="1"/>
</dbReference>
<evidence type="ECO:0000259" key="7">
    <source>
        <dbReference type="PROSITE" id="PS51900"/>
    </source>
</evidence>
<keyword evidence="1" id="KW-0229">DNA integration</keyword>
<evidence type="ECO:0000259" key="6">
    <source>
        <dbReference type="PROSITE" id="PS51898"/>
    </source>
</evidence>
<dbReference type="Proteomes" id="UP001569414">
    <property type="component" value="Unassembled WGS sequence"/>
</dbReference>
<evidence type="ECO:0000256" key="3">
    <source>
        <dbReference type="ARBA" id="ARBA00023172"/>
    </source>
</evidence>
<comment type="caution">
    <text evidence="8">The sequence shown here is derived from an EMBL/GenBank/DDBJ whole genome shotgun (WGS) entry which is preliminary data.</text>
</comment>
<dbReference type="InterPro" id="IPR011010">
    <property type="entry name" value="DNA_brk_join_enz"/>
</dbReference>
<dbReference type="InterPro" id="IPR052925">
    <property type="entry name" value="Phage_Integrase-like_Recomb"/>
</dbReference>
<dbReference type="InterPro" id="IPR044068">
    <property type="entry name" value="CB"/>
</dbReference>
<dbReference type="CDD" id="cd00799">
    <property type="entry name" value="INT_Cre_C"/>
    <property type="match status" value="1"/>
</dbReference>
<evidence type="ECO:0000256" key="4">
    <source>
        <dbReference type="PROSITE-ProRule" id="PRU01248"/>
    </source>
</evidence>
<evidence type="ECO:0000313" key="8">
    <source>
        <dbReference type="EMBL" id="MFA0791701.1"/>
    </source>
</evidence>
<gene>
    <name evidence="8" type="ORF">ACCI51_14185</name>
</gene>
<dbReference type="InterPro" id="IPR002104">
    <property type="entry name" value="Integrase_catalytic"/>
</dbReference>
<dbReference type="EMBL" id="JBGMEL010000014">
    <property type="protein sequence ID" value="MFA0791701.1"/>
    <property type="molecule type" value="Genomic_DNA"/>
</dbReference>
<keyword evidence="3" id="KW-0233">DNA recombination</keyword>
<keyword evidence="9" id="KW-1185">Reference proteome</keyword>
<name>A0ABV4NRW5_9GAMM</name>
<reference evidence="8 9" key="1">
    <citation type="submission" date="2024-08" db="EMBL/GenBank/DDBJ databases">
        <authorList>
            <person name="Ishaq N."/>
        </authorList>
    </citation>
    <scope>NUCLEOTIDE SEQUENCE [LARGE SCALE GENOMIC DNA]</scope>
    <source>
        <strain evidence="8 9">JCM 30400</strain>
    </source>
</reference>
<dbReference type="PANTHER" id="PTHR34605">
    <property type="entry name" value="PHAGE_INTEGRASE DOMAIN-CONTAINING PROTEIN"/>
    <property type="match status" value="1"/>
</dbReference>
<dbReference type="InterPro" id="IPR010998">
    <property type="entry name" value="Integrase_recombinase_N"/>
</dbReference>
<dbReference type="SUPFAM" id="SSF47823">
    <property type="entry name" value="lambda integrase-like, N-terminal domain"/>
    <property type="match status" value="1"/>
</dbReference>
<feature type="region of interest" description="Disordered" evidence="5">
    <location>
        <begin position="1"/>
        <end position="21"/>
    </location>
</feature>
<keyword evidence="2 4" id="KW-0238">DNA-binding</keyword>
<feature type="domain" description="Tyr recombinase" evidence="6">
    <location>
        <begin position="127"/>
        <end position="327"/>
    </location>
</feature>
<evidence type="ECO:0000256" key="2">
    <source>
        <dbReference type="ARBA" id="ARBA00023125"/>
    </source>
</evidence>
<sequence>MKKLTTASTRSNHKPLTPVTPNQVGELLTEEAIQKYLSAATADSTRRAYRSAIRQFEKWGGRLPTDSSGLVRYILKRAEHLNPRTLDLHLTAIGQWHQYQGMFNPVTDALVQKTMRGVRRTHGKPKQKSKALSLQHIAALTRYLREQPATKKNARDLALILVGFFGAFRRSELVAIQVEDLIWEEEGLIVRLPKSKTDQSGQGMMRALPYGSPGACPAKALRSWLEAGGIDSGPVFRAVNRWGSIQERQLNPTAINDLLKKLGLACGFEFVDELSSHSFRRGLSTSAAREKVGFELIKKQGGWKSDATVWEYIEEGQQFSENASAILMKKMAELL</sequence>
<evidence type="ECO:0000313" key="9">
    <source>
        <dbReference type="Proteomes" id="UP001569414"/>
    </source>
</evidence>
<dbReference type="RefSeq" id="WP_371844207.1">
    <property type="nucleotide sequence ID" value="NZ_JBGMEL010000014.1"/>
</dbReference>
<protein>
    <submittedName>
        <fullName evidence="8">Site-specific integrase</fullName>
    </submittedName>
</protein>
<evidence type="ECO:0000256" key="5">
    <source>
        <dbReference type="SAM" id="MobiDB-lite"/>
    </source>
</evidence>
<dbReference type="Gene3D" id="1.10.443.10">
    <property type="entry name" value="Intergrase catalytic core"/>
    <property type="match status" value="1"/>
</dbReference>
<dbReference type="Pfam" id="PF00589">
    <property type="entry name" value="Phage_integrase"/>
    <property type="match status" value="1"/>
</dbReference>
<dbReference type="Gene3D" id="1.10.150.130">
    <property type="match status" value="1"/>
</dbReference>
<proteinExistence type="predicted"/>
<dbReference type="InterPro" id="IPR013762">
    <property type="entry name" value="Integrase-like_cat_sf"/>
</dbReference>
<organism evidence="8 9">
    <name type="scientific">Microbulbifer echini</name>
    <dbReference type="NCBI Taxonomy" id="1529067"/>
    <lineage>
        <taxon>Bacteria</taxon>
        <taxon>Pseudomonadati</taxon>
        <taxon>Pseudomonadota</taxon>
        <taxon>Gammaproteobacteria</taxon>
        <taxon>Cellvibrionales</taxon>
        <taxon>Microbulbiferaceae</taxon>
        <taxon>Microbulbifer</taxon>
    </lineage>
</organism>
<dbReference type="PROSITE" id="PS51898">
    <property type="entry name" value="TYR_RECOMBINASE"/>
    <property type="match status" value="1"/>
</dbReference>
<accession>A0ABV4NRW5</accession>
<dbReference type="PROSITE" id="PS51900">
    <property type="entry name" value="CB"/>
    <property type="match status" value="1"/>
</dbReference>
<dbReference type="SUPFAM" id="SSF56349">
    <property type="entry name" value="DNA breaking-rejoining enzymes"/>
    <property type="match status" value="1"/>
</dbReference>
<feature type="compositionally biased region" description="Polar residues" evidence="5">
    <location>
        <begin position="1"/>
        <end position="10"/>
    </location>
</feature>
<feature type="domain" description="Core-binding (CB)" evidence="7">
    <location>
        <begin position="27"/>
        <end position="101"/>
    </location>
</feature>